<reference evidence="4" key="2">
    <citation type="journal article" date="2024" name="Plant">
        <title>Genomic evolution and insights into agronomic trait innovations of Sesamum species.</title>
        <authorList>
            <person name="Miao H."/>
            <person name="Wang L."/>
            <person name="Qu L."/>
            <person name="Liu H."/>
            <person name="Sun Y."/>
            <person name="Le M."/>
            <person name="Wang Q."/>
            <person name="Wei S."/>
            <person name="Zheng Y."/>
            <person name="Lin W."/>
            <person name="Duan Y."/>
            <person name="Cao H."/>
            <person name="Xiong S."/>
            <person name="Wang X."/>
            <person name="Wei L."/>
            <person name="Li C."/>
            <person name="Ma Q."/>
            <person name="Ju M."/>
            <person name="Zhao R."/>
            <person name="Li G."/>
            <person name="Mu C."/>
            <person name="Tian Q."/>
            <person name="Mei H."/>
            <person name="Zhang T."/>
            <person name="Gao T."/>
            <person name="Zhang H."/>
        </authorList>
    </citation>
    <scope>NUCLEOTIDE SEQUENCE</scope>
    <source>
        <strain evidence="4">K16</strain>
    </source>
</reference>
<evidence type="ECO:0000313" key="5">
    <source>
        <dbReference type="Proteomes" id="UP001289374"/>
    </source>
</evidence>
<dbReference type="Proteomes" id="UP001289374">
    <property type="component" value="Unassembled WGS sequence"/>
</dbReference>
<dbReference type="PANTHER" id="PTHR31415:SF52">
    <property type="entry name" value="LATE EMBRYOGENESIS ABUNDANT (LEA) HYDROXYPROLINE-RICH GLYCOPROTEIN FAMILY-RELATED"/>
    <property type="match status" value="1"/>
</dbReference>
<name>A0AAE2BIW7_9LAMI</name>
<comment type="caution">
    <text evidence="4">The sequence shown here is derived from an EMBL/GenBank/DDBJ whole genome shotgun (WGS) entry which is preliminary data.</text>
</comment>
<dbReference type="GO" id="GO:0098542">
    <property type="term" value="P:defense response to other organism"/>
    <property type="evidence" value="ECO:0007669"/>
    <property type="project" value="InterPro"/>
</dbReference>
<dbReference type="EMBL" id="JACGWL010000015">
    <property type="protein sequence ID" value="KAK4386991.1"/>
    <property type="molecule type" value="Genomic_DNA"/>
</dbReference>
<dbReference type="AlphaFoldDB" id="A0AAE2BIW7"/>
<feature type="transmembrane region" description="Helical" evidence="3">
    <location>
        <begin position="12"/>
        <end position="31"/>
    </location>
</feature>
<evidence type="ECO:0000313" key="4">
    <source>
        <dbReference type="EMBL" id="KAK4386991.1"/>
    </source>
</evidence>
<protein>
    <submittedName>
        <fullName evidence="4">Protein NDR1</fullName>
    </submittedName>
</protein>
<keyword evidence="3" id="KW-1133">Transmembrane helix</keyword>
<dbReference type="GO" id="GO:0005886">
    <property type="term" value="C:plasma membrane"/>
    <property type="evidence" value="ECO:0007669"/>
    <property type="project" value="TreeGrafter"/>
</dbReference>
<evidence type="ECO:0000256" key="1">
    <source>
        <dbReference type="ARBA" id="ARBA00004370"/>
    </source>
</evidence>
<reference evidence="4" key="1">
    <citation type="submission" date="2020-06" db="EMBL/GenBank/DDBJ databases">
        <authorList>
            <person name="Li T."/>
            <person name="Hu X."/>
            <person name="Zhang T."/>
            <person name="Song X."/>
            <person name="Zhang H."/>
            <person name="Dai N."/>
            <person name="Sheng W."/>
            <person name="Hou X."/>
            <person name="Wei L."/>
        </authorList>
    </citation>
    <scope>NUCLEOTIDE SEQUENCE</scope>
    <source>
        <strain evidence="4">K16</strain>
        <tissue evidence="4">Leaf</tissue>
    </source>
</reference>
<evidence type="ECO:0000256" key="3">
    <source>
        <dbReference type="SAM" id="Phobius"/>
    </source>
</evidence>
<keyword evidence="3" id="KW-0812">Transmembrane</keyword>
<dbReference type="InterPro" id="IPR044839">
    <property type="entry name" value="NDR1-like"/>
</dbReference>
<dbReference type="GO" id="GO:0009506">
    <property type="term" value="C:plasmodesma"/>
    <property type="evidence" value="ECO:0007669"/>
    <property type="project" value="TreeGrafter"/>
</dbReference>
<comment type="subcellular location">
    <subcellularLocation>
        <location evidence="1">Membrane</location>
    </subcellularLocation>
</comment>
<sequence>MAGDDAADCRRCCCSFIFTSGLTALFMWLSLRTCKPTCSIENFYVPSLNTTDNSSAARNNHTLYFDLKLKNGMKDKAVYYANINLTFFYTQNTSRIPVANYTVPGFHQGHEKKAHRKELVGASGLPWEAALHAVSNGSTVSFRVDLATRVKYKILFWYTKRESLVVTGDVAVDDSGGKVKKKKGIKLKSGAPDPARVGPVFVFSLTMILFLYKY</sequence>
<keyword evidence="2 3" id="KW-0472">Membrane</keyword>
<evidence type="ECO:0000256" key="2">
    <source>
        <dbReference type="ARBA" id="ARBA00023136"/>
    </source>
</evidence>
<proteinExistence type="predicted"/>
<dbReference type="PANTHER" id="PTHR31415">
    <property type="entry name" value="OS05G0367900 PROTEIN"/>
    <property type="match status" value="1"/>
</dbReference>
<accession>A0AAE2BIW7</accession>
<organism evidence="4 5">
    <name type="scientific">Sesamum angolense</name>
    <dbReference type="NCBI Taxonomy" id="2727404"/>
    <lineage>
        <taxon>Eukaryota</taxon>
        <taxon>Viridiplantae</taxon>
        <taxon>Streptophyta</taxon>
        <taxon>Embryophyta</taxon>
        <taxon>Tracheophyta</taxon>
        <taxon>Spermatophyta</taxon>
        <taxon>Magnoliopsida</taxon>
        <taxon>eudicotyledons</taxon>
        <taxon>Gunneridae</taxon>
        <taxon>Pentapetalae</taxon>
        <taxon>asterids</taxon>
        <taxon>lamiids</taxon>
        <taxon>Lamiales</taxon>
        <taxon>Pedaliaceae</taxon>
        <taxon>Sesamum</taxon>
    </lineage>
</organism>
<gene>
    <name evidence="4" type="ORF">Sango_2569700</name>
</gene>
<keyword evidence="5" id="KW-1185">Reference proteome</keyword>